<reference evidence="3 4" key="1">
    <citation type="submission" date="2024-09" db="EMBL/GenBank/DDBJ databases">
        <authorList>
            <person name="Sun Q."/>
            <person name="Mori K."/>
        </authorList>
    </citation>
    <scope>NUCLEOTIDE SEQUENCE [LARGE SCALE GENOMIC DNA]</scope>
    <source>
        <strain evidence="3 4">CCM 8545</strain>
    </source>
</reference>
<dbReference type="Gene3D" id="2.130.10.10">
    <property type="entry name" value="YVTN repeat-like/Quinoprotein amine dehydrogenase"/>
    <property type="match status" value="1"/>
</dbReference>
<comment type="similarity">
    <text evidence="1">Belongs to the cycloisomerase 2 family.</text>
</comment>
<sequence>MNQKVYVACPENQEIHVFTLSTQGELSLVQIVAVPGQVQPMVFSKNKSFLYVGIRPDFQVLSYAIAPESGELSFAGSAPLLGSPTHIAIDNTGKYFFSASYSFNHVSICPISQEGIVEAPIHTIEGICAPHSVNPISDSNTILIPALKEDKIRVFNLANGTLIEADTAYMIQKGAGPRHITFHNTKQIGYCLNELDSTISTIKLPDENSTLVDILQTHLSVPVDFNQTYWSADIHITPNNRFLYCSERTSSLLTAIELNSEGLINKTIGYYDTELQPRGFAIDTTGKFLICAGQQSDKLSLYHIDQNSGELLHRTQYSVGKGAMWVLIK</sequence>
<evidence type="ECO:0000313" key="3">
    <source>
        <dbReference type="EMBL" id="MFC0179995.1"/>
    </source>
</evidence>
<keyword evidence="3" id="KW-0378">Hydrolase</keyword>
<dbReference type="InterPro" id="IPR011045">
    <property type="entry name" value="N2O_reductase_N"/>
</dbReference>
<dbReference type="RefSeq" id="WP_385877105.1">
    <property type="nucleotide sequence ID" value="NZ_JBHLXE010000087.1"/>
</dbReference>
<dbReference type="EMBL" id="JBHLXE010000087">
    <property type="protein sequence ID" value="MFC0179995.1"/>
    <property type="molecule type" value="Genomic_DNA"/>
</dbReference>
<dbReference type="InterPro" id="IPR019405">
    <property type="entry name" value="Lactonase_7-beta_prop"/>
</dbReference>
<evidence type="ECO:0000256" key="2">
    <source>
        <dbReference type="ARBA" id="ARBA00022526"/>
    </source>
</evidence>
<comment type="caution">
    <text evidence="3">The sequence shown here is derived from an EMBL/GenBank/DDBJ whole genome shotgun (WGS) entry which is preliminary data.</text>
</comment>
<keyword evidence="4" id="KW-1185">Reference proteome</keyword>
<evidence type="ECO:0000313" key="4">
    <source>
        <dbReference type="Proteomes" id="UP001589758"/>
    </source>
</evidence>
<evidence type="ECO:0000256" key="1">
    <source>
        <dbReference type="ARBA" id="ARBA00005564"/>
    </source>
</evidence>
<dbReference type="Pfam" id="PF10282">
    <property type="entry name" value="Lactonase"/>
    <property type="match status" value="1"/>
</dbReference>
<organism evidence="3 4">
    <name type="scientific">Thorsellia kenyensis</name>
    <dbReference type="NCBI Taxonomy" id="1549888"/>
    <lineage>
        <taxon>Bacteria</taxon>
        <taxon>Pseudomonadati</taxon>
        <taxon>Pseudomonadota</taxon>
        <taxon>Gammaproteobacteria</taxon>
        <taxon>Enterobacterales</taxon>
        <taxon>Thorselliaceae</taxon>
        <taxon>Thorsellia</taxon>
    </lineage>
</organism>
<dbReference type="SUPFAM" id="SSF50974">
    <property type="entry name" value="Nitrous oxide reductase, N-terminal domain"/>
    <property type="match status" value="1"/>
</dbReference>
<name>A0ABV6CCZ1_9GAMM</name>
<dbReference type="InterPro" id="IPR015943">
    <property type="entry name" value="WD40/YVTN_repeat-like_dom_sf"/>
</dbReference>
<dbReference type="Proteomes" id="UP001589758">
    <property type="component" value="Unassembled WGS sequence"/>
</dbReference>
<proteinExistence type="inferred from homology"/>
<dbReference type="EC" id="3.1.1.31" evidence="3"/>
<dbReference type="NCBIfam" id="NF008258">
    <property type="entry name" value="PRK11028.1"/>
    <property type="match status" value="1"/>
</dbReference>
<dbReference type="InterPro" id="IPR050282">
    <property type="entry name" value="Cycloisomerase_2"/>
</dbReference>
<accession>A0ABV6CCZ1</accession>
<gene>
    <name evidence="3" type="primary">pgl</name>
    <name evidence="3" type="ORF">ACFFIT_07865</name>
</gene>
<dbReference type="PANTHER" id="PTHR30344:SF1">
    <property type="entry name" value="6-PHOSPHOGLUCONOLACTONASE"/>
    <property type="match status" value="1"/>
</dbReference>
<dbReference type="GO" id="GO:0017057">
    <property type="term" value="F:6-phosphogluconolactonase activity"/>
    <property type="evidence" value="ECO:0007669"/>
    <property type="project" value="UniProtKB-EC"/>
</dbReference>
<dbReference type="PANTHER" id="PTHR30344">
    <property type="entry name" value="6-PHOSPHOGLUCONOLACTONASE-RELATED"/>
    <property type="match status" value="1"/>
</dbReference>
<keyword evidence="2" id="KW-0313">Glucose metabolism</keyword>
<keyword evidence="2" id="KW-0119">Carbohydrate metabolism</keyword>
<protein>
    <submittedName>
        <fullName evidence="3">6-phosphogluconolactonase</fullName>
        <ecNumber evidence="3">3.1.1.31</ecNumber>
    </submittedName>
</protein>